<comment type="caution">
    <text evidence="2">The sequence shown here is derived from an EMBL/GenBank/DDBJ whole genome shotgun (WGS) entry which is preliminary data.</text>
</comment>
<accession>A0A851GPR5</accession>
<gene>
    <name evidence="2" type="ORF">HW115_10975</name>
</gene>
<dbReference type="Proteomes" id="UP000557872">
    <property type="component" value="Unassembled WGS sequence"/>
</dbReference>
<evidence type="ECO:0000313" key="2">
    <source>
        <dbReference type="EMBL" id="NWK56134.1"/>
    </source>
</evidence>
<dbReference type="EMBL" id="JACBAZ010000004">
    <property type="protein sequence ID" value="NWK56134.1"/>
    <property type="molecule type" value="Genomic_DNA"/>
</dbReference>
<name>A0A851GPR5_9BACT</name>
<keyword evidence="1" id="KW-0732">Signal</keyword>
<feature type="signal peptide" evidence="1">
    <location>
        <begin position="1"/>
        <end position="18"/>
    </location>
</feature>
<keyword evidence="3" id="KW-1185">Reference proteome</keyword>
<evidence type="ECO:0000313" key="3">
    <source>
        <dbReference type="Proteomes" id="UP000557872"/>
    </source>
</evidence>
<organism evidence="2 3">
    <name type="scientific">Oceaniferula marina</name>
    <dbReference type="NCBI Taxonomy" id="2748318"/>
    <lineage>
        <taxon>Bacteria</taxon>
        <taxon>Pseudomonadati</taxon>
        <taxon>Verrucomicrobiota</taxon>
        <taxon>Verrucomicrobiia</taxon>
        <taxon>Verrucomicrobiales</taxon>
        <taxon>Verrucomicrobiaceae</taxon>
        <taxon>Oceaniferula</taxon>
    </lineage>
</organism>
<dbReference type="AlphaFoldDB" id="A0A851GPR5"/>
<protein>
    <submittedName>
        <fullName evidence="2">Uncharacterized protein</fullName>
    </submittedName>
</protein>
<sequence>MKSLIFTLLILTMAPCMAGVYGDLEFGDDRNTVTKKLQQSKLVEQTINTSLISRTGLNGIFKCKTPLAGLSYHLFFDWNENGGLREITLRSEDINKSTYSSTLYKAWNEAGQLFSRVYGAPAQNAGFPDRHDVSQHGMMMSHIWHRDDDQSVLLGAGIEKDQCFLAIRFINQRIEPVRIPAK</sequence>
<feature type="chain" id="PRO_5032873779" evidence="1">
    <location>
        <begin position="19"/>
        <end position="182"/>
    </location>
</feature>
<reference evidence="2 3" key="1">
    <citation type="submission" date="2020-07" db="EMBL/GenBank/DDBJ databases">
        <title>Roseicoccus Jingziensis gen. nov., sp. nov., isolated from coastal seawater.</title>
        <authorList>
            <person name="Feng X."/>
        </authorList>
    </citation>
    <scope>NUCLEOTIDE SEQUENCE [LARGE SCALE GENOMIC DNA]</scope>
    <source>
        <strain evidence="2 3">N1E253</strain>
    </source>
</reference>
<proteinExistence type="predicted"/>
<dbReference type="RefSeq" id="WP_178932829.1">
    <property type="nucleotide sequence ID" value="NZ_JACBAZ010000004.1"/>
</dbReference>
<evidence type="ECO:0000256" key="1">
    <source>
        <dbReference type="SAM" id="SignalP"/>
    </source>
</evidence>